<evidence type="ECO:0000256" key="1">
    <source>
        <dbReference type="SAM" id="MobiDB-lite"/>
    </source>
</evidence>
<feature type="region of interest" description="Disordered" evidence="1">
    <location>
        <begin position="184"/>
        <end position="218"/>
    </location>
</feature>
<evidence type="ECO:0000313" key="2">
    <source>
        <dbReference type="EMBL" id="MBE9119068.1"/>
    </source>
</evidence>
<name>A0A8J7IY32_9CYAN</name>
<dbReference type="Proteomes" id="UP000654482">
    <property type="component" value="Unassembled WGS sequence"/>
</dbReference>
<dbReference type="RefSeq" id="WP_194032162.1">
    <property type="nucleotide sequence ID" value="NZ_JADEWZ010000077.1"/>
</dbReference>
<keyword evidence="3" id="KW-1185">Reference proteome</keyword>
<proteinExistence type="predicted"/>
<sequence length="218" mass="23514">MASRGRKLIFQVARDYKGYRKGNKETIIQNGYFSTFEGTKNFLDIPDEKIAARVRGGVITWTDESEVSASVLGGTADADAVASFKRAEKEILHAVGGFGGGGRNVRIKTNKVVANSKSKSSIKPRHTISFLFPGWANLATISDALAEIIPEAKFGGGDNEIPPIFYSPSGRAYPIISKAAADTREFGSGTGGSSVIDTPEEQAELQEKVKNRRNQNNT</sequence>
<dbReference type="EMBL" id="JADEWZ010000077">
    <property type="protein sequence ID" value="MBE9119068.1"/>
    <property type="molecule type" value="Genomic_DNA"/>
</dbReference>
<reference evidence="2" key="1">
    <citation type="submission" date="2020-10" db="EMBL/GenBank/DDBJ databases">
        <authorList>
            <person name="Castelo-Branco R."/>
            <person name="Eusebio N."/>
            <person name="Adriana R."/>
            <person name="Vieira A."/>
            <person name="Brugerolle De Fraissinette N."/>
            <person name="Rezende De Castro R."/>
            <person name="Schneider M.P."/>
            <person name="Vasconcelos V."/>
            <person name="Leao P.N."/>
        </authorList>
    </citation>
    <scope>NUCLEOTIDE SEQUENCE</scope>
    <source>
        <strain evidence="2">LEGE 07157</strain>
    </source>
</reference>
<protein>
    <submittedName>
        <fullName evidence="2">Uncharacterized protein</fullName>
    </submittedName>
</protein>
<organism evidence="2 3">
    <name type="scientific">Lusitaniella coriacea LEGE 07157</name>
    <dbReference type="NCBI Taxonomy" id="945747"/>
    <lineage>
        <taxon>Bacteria</taxon>
        <taxon>Bacillati</taxon>
        <taxon>Cyanobacteriota</taxon>
        <taxon>Cyanophyceae</taxon>
        <taxon>Spirulinales</taxon>
        <taxon>Lusitaniellaceae</taxon>
        <taxon>Lusitaniella</taxon>
    </lineage>
</organism>
<evidence type="ECO:0000313" key="3">
    <source>
        <dbReference type="Proteomes" id="UP000654482"/>
    </source>
</evidence>
<comment type="caution">
    <text evidence="2">The sequence shown here is derived from an EMBL/GenBank/DDBJ whole genome shotgun (WGS) entry which is preliminary data.</text>
</comment>
<dbReference type="AlphaFoldDB" id="A0A8J7IY32"/>
<gene>
    <name evidence="2" type="ORF">IQ249_24740</name>
</gene>
<accession>A0A8J7IY32</accession>